<dbReference type="AlphaFoldDB" id="A0A073IUQ6"/>
<sequence>MITVKFNGVEYEIEYGHNAVCAIEDALGVENIMTVLKGAFNGKSSFRVMRAVIWAGMLGKRRSITLEDVGDIMDSDKNSFEVAQDAFAELYKSVMATLSVAKTDKTDTKN</sequence>
<accession>A0A073IUQ6</accession>
<organism evidence="1 2">
    <name type="scientific">Synergistes jonesii</name>
    <dbReference type="NCBI Taxonomy" id="2754"/>
    <lineage>
        <taxon>Bacteria</taxon>
        <taxon>Thermotogati</taxon>
        <taxon>Synergistota</taxon>
        <taxon>Synergistia</taxon>
        <taxon>Synergistales</taxon>
        <taxon>Synergistaceae</taxon>
        <taxon>Synergistes</taxon>
    </lineage>
</organism>
<evidence type="ECO:0000313" key="2">
    <source>
        <dbReference type="Proteomes" id="UP000027665"/>
    </source>
</evidence>
<dbReference type="RefSeq" id="WP_037974555.1">
    <property type="nucleotide sequence ID" value="NZ_JMKI01000006.1"/>
</dbReference>
<dbReference type="OrthoDB" id="1801573at2"/>
<proteinExistence type="predicted"/>
<keyword evidence="2" id="KW-1185">Reference proteome</keyword>
<name>A0A073IUQ6_9BACT</name>
<evidence type="ECO:0000313" key="1">
    <source>
        <dbReference type="EMBL" id="KEJ93211.1"/>
    </source>
</evidence>
<reference evidence="1 2" key="1">
    <citation type="submission" date="2014-04" db="EMBL/GenBank/DDBJ databases">
        <title>Draft Genome Sequence of Synergistes jonesii.</title>
        <authorList>
            <person name="Coil D.A."/>
            <person name="Eisen J.A."/>
            <person name="Holland-Moritz H.E."/>
        </authorList>
    </citation>
    <scope>NUCLEOTIDE SEQUENCE [LARGE SCALE GENOMIC DNA]</scope>
    <source>
        <strain evidence="1 2">78-1</strain>
    </source>
</reference>
<gene>
    <name evidence="1" type="ORF">EH55_12985</name>
</gene>
<dbReference type="STRING" id="2754.EH55_12985"/>
<comment type="caution">
    <text evidence="1">The sequence shown here is derived from an EMBL/GenBank/DDBJ whole genome shotgun (WGS) entry which is preliminary data.</text>
</comment>
<dbReference type="GeneID" id="90982865"/>
<dbReference type="Proteomes" id="UP000027665">
    <property type="component" value="Unassembled WGS sequence"/>
</dbReference>
<dbReference type="Pfam" id="PF11836">
    <property type="entry name" value="Phage_TAC_11"/>
    <property type="match status" value="1"/>
</dbReference>
<dbReference type="EMBL" id="JMKI01000006">
    <property type="protein sequence ID" value="KEJ93211.1"/>
    <property type="molecule type" value="Genomic_DNA"/>
</dbReference>
<protein>
    <submittedName>
        <fullName evidence="1">Uncharacterized protein</fullName>
    </submittedName>
</protein>
<dbReference type="InterPro" id="IPR021791">
    <property type="entry name" value="Phage_TAC_11"/>
</dbReference>